<sequence length="343" mass="37200">MRHVNLFLVFSLAPFIGLLLFFTGLPKSLQALEMPLKSLHEGTGVIEGQLLEIRRDTGILSETVLEQERLYQEQSNILESLAGKSQEHRQLSDGIYEERILAMLGPPVGTHRSGRVEIKVFKLDELGYRGYIAKIKLFDPGALKVVLAGDKPGNLETTANAVKRTGAILGINGGGFYNAGGKSLPIGNTVIDGKLVGGFTPADDVFFAGTGKSGSFIGGVFTKKEDLLKLDPWQGVSFLPVLIRQGQPASIPEEWKTTRQPRTIIGEYANGDLILIVVDGRQADWSSGVTLERLQVKLAELGVKEGYNLDGGGSSTFIFKGEVLNRPSDGKQRPVVTNIVIMP</sequence>
<gene>
    <name evidence="2" type="ORF">SCFA_3350005</name>
</gene>
<reference evidence="2" key="1">
    <citation type="submission" date="2019-03" db="EMBL/GenBank/DDBJ databases">
        <authorList>
            <person name="Hao L."/>
        </authorList>
    </citation>
    <scope>NUCLEOTIDE SEQUENCE</scope>
</reference>
<accession>A0A485M911</accession>
<protein>
    <submittedName>
        <fullName evidence="2">Exopolysaccharide biosynthesis protein</fullName>
    </submittedName>
</protein>
<dbReference type="EMBL" id="CAADRN010000263">
    <property type="protein sequence ID" value="VFU16282.1"/>
    <property type="molecule type" value="Genomic_DNA"/>
</dbReference>
<dbReference type="Pfam" id="PF09992">
    <property type="entry name" value="NAGPA"/>
    <property type="match status" value="1"/>
</dbReference>
<evidence type="ECO:0000259" key="1">
    <source>
        <dbReference type="Pfam" id="PF09992"/>
    </source>
</evidence>
<feature type="domain" description="Phosphodiester glycosidase" evidence="1">
    <location>
        <begin position="166"/>
        <end position="341"/>
    </location>
</feature>
<evidence type="ECO:0000313" key="2">
    <source>
        <dbReference type="EMBL" id="VFU16282.1"/>
    </source>
</evidence>
<dbReference type="PANTHER" id="PTHR40446">
    <property type="entry name" value="N-ACETYLGLUCOSAMINE-1-PHOSPHODIESTER ALPHA-N-ACETYLGLUCOSAMINIDASE"/>
    <property type="match status" value="1"/>
</dbReference>
<dbReference type="PANTHER" id="PTHR40446:SF2">
    <property type="entry name" value="N-ACETYLGLUCOSAMINE-1-PHOSPHODIESTER ALPHA-N-ACETYLGLUCOSAMINIDASE"/>
    <property type="match status" value="1"/>
</dbReference>
<organism evidence="2">
    <name type="scientific">anaerobic digester metagenome</name>
    <dbReference type="NCBI Taxonomy" id="1263854"/>
    <lineage>
        <taxon>unclassified sequences</taxon>
        <taxon>metagenomes</taxon>
        <taxon>ecological metagenomes</taxon>
    </lineage>
</organism>
<dbReference type="InterPro" id="IPR018711">
    <property type="entry name" value="NAGPA"/>
</dbReference>
<name>A0A485M911_9ZZZZ</name>
<proteinExistence type="predicted"/>
<dbReference type="AlphaFoldDB" id="A0A485M911"/>